<name>A0A0D0IUC3_9MICO</name>
<gene>
    <name evidence="1" type="ORF">SD72_04720</name>
</gene>
<dbReference type="Proteomes" id="UP000032120">
    <property type="component" value="Unassembled WGS sequence"/>
</dbReference>
<evidence type="ECO:0000313" key="1">
    <source>
        <dbReference type="EMBL" id="KIP53143.1"/>
    </source>
</evidence>
<protein>
    <submittedName>
        <fullName evidence="1">Uncharacterized protein</fullName>
    </submittedName>
</protein>
<organism evidence="1 2">
    <name type="scientific">Leucobacter komagatae</name>
    <dbReference type="NCBI Taxonomy" id="55969"/>
    <lineage>
        <taxon>Bacteria</taxon>
        <taxon>Bacillati</taxon>
        <taxon>Actinomycetota</taxon>
        <taxon>Actinomycetes</taxon>
        <taxon>Micrococcales</taxon>
        <taxon>Microbacteriaceae</taxon>
        <taxon>Leucobacter</taxon>
    </lineage>
</organism>
<accession>A0A0D0IUC3</accession>
<comment type="caution">
    <text evidence="1">The sequence shown here is derived from an EMBL/GenBank/DDBJ whole genome shotgun (WGS) entry which is preliminary data.</text>
</comment>
<sequence length="85" mass="9192">MAVDNAIAKLRAIGPALGFPHSSAVKGTYRLRELRPRGGRSITQALYRQFGDRFVIGAYGPEEAGEPAAFTRACELAEARLESLT</sequence>
<proteinExistence type="predicted"/>
<keyword evidence="2" id="KW-1185">Reference proteome</keyword>
<reference evidence="1 2" key="1">
    <citation type="submission" date="2015-01" db="EMBL/GenBank/DDBJ databases">
        <title>Draft genome sequence of Leucobacter komagatae strain VKM ST2845.</title>
        <authorList>
            <person name="Karlyshev A.V."/>
            <person name="Kudryashova E.B."/>
        </authorList>
    </citation>
    <scope>NUCLEOTIDE SEQUENCE [LARGE SCALE GENOMIC DNA]</scope>
    <source>
        <strain evidence="1 2">VKM ST2845</strain>
    </source>
</reference>
<evidence type="ECO:0000313" key="2">
    <source>
        <dbReference type="Proteomes" id="UP000032120"/>
    </source>
</evidence>
<dbReference type="AlphaFoldDB" id="A0A0D0IUC3"/>
<dbReference type="EMBL" id="JXSQ01000004">
    <property type="protein sequence ID" value="KIP53143.1"/>
    <property type="molecule type" value="Genomic_DNA"/>
</dbReference>